<dbReference type="OrthoDB" id="9779518at2"/>
<dbReference type="AlphaFoldDB" id="A0A1Y6C859"/>
<organism evidence="1 2">
    <name type="scientific">Pseudobacteriovorax antillogorgiicola</name>
    <dbReference type="NCBI Taxonomy" id="1513793"/>
    <lineage>
        <taxon>Bacteria</taxon>
        <taxon>Pseudomonadati</taxon>
        <taxon>Bdellovibrionota</taxon>
        <taxon>Oligoflexia</taxon>
        <taxon>Oligoflexales</taxon>
        <taxon>Pseudobacteriovoracaceae</taxon>
        <taxon>Pseudobacteriovorax</taxon>
    </lineage>
</organism>
<dbReference type="Gene3D" id="3.60.160.10">
    <property type="entry name" value="Mitochondrial biogenesis AIM24"/>
    <property type="match status" value="1"/>
</dbReference>
<dbReference type="RefSeq" id="WP_132320531.1">
    <property type="nucleotide sequence ID" value="NZ_FWZT01000012.1"/>
</dbReference>
<reference evidence="2" key="1">
    <citation type="submission" date="2017-04" db="EMBL/GenBank/DDBJ databases">
        <authorList>
            <person name="Varghese N."/>
            <person name="Submissions S."/>
        </authorList>
    </citation>
    <scope>NUCLEOTIDE SEQUENCE [LARGE SCALE GENOMIC DNA]</scope>
    <source>
        <strain evidence="2">RKEM611</strain>
    </source>
</reference>
<sequence>MSGQYPFQIECSPEYALLTVQIPADQMLKVEASAMASMDRHIQMKTKLKGGLKRFLTKESIFINEFTAHDAAGEIKIAPGPSGDMSHFEVNAQKSLFLTGSSFVACTPDVQLDTKFQGLVKGFFSGESLFLMRCSGDGSLWFNTFGGLFSVDVKGEYVVDTGHIVAFTEGLEYSVSKVGGYKSLFFSGEGFVCRFQGEGKVWIQSRNPLSLISWADGFRPIERSNN</sequence>
<dbReference type="EMBL" id="FWZT01000012">
    <property type="protein sequence ID" value="SMF41047.1"/>
    <property type="molecule type" value="Genomic_DNA"/>
</dbReference>
<dbReference type="PANTHER" id="PTHR43657">
    <property type="entry name" value="TRYPTOPHAN RNA-BINDING ATTENUATOR PROTEIN-LIKE PROTEIN"/>
    <property type="match status" value="1"/>
</dbReference>
<dbReference type="PANTHER" id="PTHR43657:SF1">
    <property type="entry name" value="ALTERED INHERITANCE OF MITOCHONDRIA PROTEIN 24, MITOCHONDRIAL"/>
    <property type="match status" value="1"/>
</dbReference>
<accession>A0A1Y6C859</accession>
<evidence type="ECO:0000313" key="2">
    <source>
        <dbReference type="Proteomes" id="UP000192907"/>
    </source>
</evidence>
<name>A0A1Y6C859_9BACT</name>
<dbReference type="SUPFAM" id="SSF51219">
    <property type="entry name" value="TRAP-like"/>
    <property type="match status" value="1"/>
</dbReference>
<dbReference type="Pfam" id="PF01987">
    <property type="entry name" value="AIM24"/>
    <property type="match status" value="1"/>
</dbReference>
<keyword evidence="2" id="KW-1185">Reference proteome</keyword>
<protein>
    <submittedName>
        <fullName evidence="1">TIGR00266 family protein</fullName>
    </submittedName>
</protein>
<evidence type="ECO:0000313" key="1">
    <source>
        <dbReference type="EMBL" id="SMF41047.1"/>
    </source>
</evidence>
<dbReference type="InterPro" id="IPR002838">
    <property type="entry name" value="AIM24"/>
</dbReference>
<dbReference type="Proteomes" id="UP000192907">
    <property type="component" value="Unassembled WGS sequence"/>
</dbReference>
<dbReference type="NCBIfam" id="TIGR00266">
    <property type="entry name" value="TIGR00266 family protein"/>
    <property type="match status" value="1"/>
</dbReference>
<dbReference type="InterPro" id="IPR036983">
    <property type="entry name" value="AIM24_sf"/>
</dbReference>
<gene>
    <name evidence="1" type="ORF">SAMN06296036_112127</name>
</gene>
<proteinExistence type="predicted"/>
<dbReference type="STRING" id="1513793.SAMN06296036_112127"/>
<dbReference type="InterPro" id="IPR016031">
    <property type="entry name" value="Trp_RNA-bd_attenuator-like_dom"/>
</dbReference>